<dbReference type="InterPro" id="IPR050742">
    <property type="entry name" value="Helicase_Restrict-Modif_Enz"/>
</dbReference>
<evidence type="ECO:0000313" key="4">
    <source>
        <dbReference type="Proteomes" id="UP000000879"/>
    </source>
</evidence>
<organism evidence="3 4">
    <name type="scientific">Lactobacillus phage A2</name>
    <dbReference type="NCBI Taxonomy" id="51369"/>
    <lineage>
        <taxon>Viruses</taxon>
        <taxon>Duplodnaviria</taxon>
        <taxon>Heunggongvirae</taxon>
        <taxon>Uroviricota</taxon>
        <taxon>Caudoviricetes</taxon>
        <taxon>Ashduovirus</taxon>
        <taxon>Ashduovirus A2</taxon>
    </lineage>
</organism>
<dbReference type="InterPro" id="IPR014001">
    <property type="entry name" value="Helicase_ATP-bd"/>
</dbReference>
<dbReference type="KEGG" id="vg:951694"/>
<dbReference type="InterPro" id="IPR001650">
    <property type="entry name" value="Helicase_C-like"/>
</dbReference>
<dbReference type="GO" id="GO:0004386">
    <property type="term" value="F:helicase activity"/>
    <property type="evidence" value="ECO:0007669"/>
    <property type="project" value="UniProtKB-KW"/>
</dbReference>
<reference evidence="3 4" key="4">
    <citation type="journal article" date="1999" name="J. Virol.">
        <title>Cooperative interaction of CI protein regulates lysogeny of Lactobacillus casei by bacteriophage A2.</title>
        <authorList>
            <person name="Garcia P."/>
            <person name="Ladero V."/>
            <person name="Alonso J.C."/>
            <person name="Suarez J.E."/>
        </authorList>
    </citation>
    <scope>NUCLEOTIDE SEQUENCE [LARGE SCALE GENOMIC DNA]</scope>
</reference>
<reference evidence="3 4" key="5">
    <citation type="journal article" date="2000" name="Virology">
        <title>Characterization of the DNA replication module of bacteriophage A2 and use of its origin of replication as a defense against infection during milk fermentation by Lactobacillus casei.</title>
        <authorList>
            <person name="Moscoso M."/>
            <person name="Suarez J.E."/>
        </authorList>
    </citation>
    <scope>NUCLEOTIDE SEQUENCE [LARGE SCALE GENOMIC DNA]</scope>
</reference>
<dbReference type="Proteomes" id="UP000000879">
    <property type="component" value="Segment"/>
</dbReference>
<evidence type="ECO:0000313" key="3">
    <source>
        <dbReference type="EMBL" id="CAB63670.1"/>
    </source>
</evidence>
<evidence type="ECO:0000259" key="2">
    <source>
        <dbReference type="PROSITE" id="PS51194"/>
    </source>
</evidence>
<dbReference type="PANTHER" id="PTHR47396">
    <property type="entry name" value="TYPE I RESTRICTION ENZYME ECOKI R PROTEIN"/>
    <property type="match status" value="1"/>
</dbReference>
<dbReference type="EMBL" id="AJ251789">
    <property type="protein sequence ID" value="CAB63670.1"/>
    <property type="molecule type" value="Genomic_DNA"/>
</dbReference>
<dbReference type="SMART" id="SM00490">
    <property type="entry name" value="HELICc"/>
    <property type="match status" value="1"/>
</dbReference>
<dbReference type="Pfam" id="PF04851">
    <property type="entry name" value="ResIII"/>
    <property type="match status" value="1"/>
</dbReference>
<dbReference type="RefSeq" id="NP_680515.1">
    <property type="nucleotide sequence ID" value="NC_004112.1"/>
</dbReference>
<dbReference type="SUPFAM" id="SSF52540">
    <property type="entry name" value="P-loop containing nucleoside triphosphate hydrolases"/>
    <property type="match status" value="1"/>
</dbReference>
<dbReference type="InterPro" id="IPR027417">
    <property type="entry name" value="P-loop_NTPase"/>
</dbReference>
<reference evidence="3 4" key="6">
    <citation type="journal article" date="2002" name="J. Bacteriol.">
        <title>The dilemma of phage taxonomy illustrated by comparative genomics of Sfi21-like Siphoviridae in lactic acid bacteria.</title>
        <authorList>
            <person name="Proux C."/>
            <person name="van Sinderen D."/>
            <person name="Suarez J."/>
            <person name="Garcia P."/>
            <person name="Ladero V."/>
            <person name="Fitzgerald G.F."/>
            <person name="Desiere F."/>
            <person name="Brussow H."/>
        </authorList>
    </citation>
    <scope>NUCLEOTIDE SEQUENCE</scope>
</reference>
<reference evidence="3 4" key="2">
    <citation type="journal article" date="1998" name="J. Bacteriol.">
        <title>Identification of the repressor-encoding gene of the Lactobacillus bacteriophage A2.</title>
        <authorList>
            <person name="Ladero V."/>
            <person name="Garcia P."/>
            <person name="Bascaran V."/>
            <person name="Herrero M."/>
            <person name="Alvarez M."/>
            <person name="Suarez J.E."/>
        </authorList>
    </citation>
    <scope>NUCLEOTIDE SEQUENCE [LARGE SCALE GENOMIC DNA]</scope>
</reference>
<keyword evidence="4" id="KW-1185">Reference proteome</keyword>
<keyword evidence="3" id="KW-0547">Nucleotide-binding</keyword>
<dbReference type="OrthoDB" id="1659at10239"/>
<name>Q9T0Y3_9CAUD</name>
<dbReference type="GO" id="GO:0005524">
    <property type="term" value="F:ATP binding"/>
    <property type="evidence" value="ECO:0007669"/>
    <property type="project" value="InterPro"/>
</dbReference>
<evidence type="ECO:0000259" key="1">
    <source>
        <dbReference type="PROSITE" id="PS51192"/>
    </source>
</evidence>
<keyword evidence="3" id="KW-0378">Hydrolase</keyword>
<keyword evidence="3" id="KW-0347">Helicase</keyword>
<dbReference type="GeneID" id="951694"/>
<dbReference type="GO" id="GO:0016787">
    <property type="term" value="F:hydrolase activity"/>
    <property type="evidence" value="ECO:0007669"/>
    <property type="project" value="InterPro"/>
</dbReference>
<dbReference type="PROSITE" id="PS51194">
    <property type="entry name" value="HELICASE_CTER"/>
    <property type="match status" value="1"/>
</dbReference>
<dbReference type="GO" id="GO:0003677">
    <property type="term" value="F:DNA binding"/>
    <property type="evidence" value="ECO:0007669"/>
    <property type="project" value="InterPro"/>
</dbReference>
<dbReference type="PANTHER" id="PTHR47396:SF1">
    <property type="entry name" value="ATP-DEPENDENT HELICASE IRC3-RELATED"/>
    <property type="match status" value="1"/>
</dbReference>
<reference evidence="3 4" key="1">
    <citation type="journal article" date="1997" name="Mol. Microbiol.">
        <title>Molecular analysis of the cos region of the Lactobacillus casei bacteriophage A2. Gene product 3, gp3, specifically binds to its downstream cos region.</title>
        <authorList>
            <person name="Garcia P."/>
            <person name="Alonso J.C."/>
            <person name="Suarez J.E."/>
        </authorList>
    </citation>
    <scope>NUCLEOTIDE SEQUENCE [LARGE SCALE GENOMIC DNA]</scope>
</reference>
<reference evidence="3 4" key="3">
    <citation type="journal article" date="1998" name="Virology">
        <title>The site-specific recombination system of the Lactobacillus species bacteriophage A2 integrates in gram-positive and gram-negative bacteria.</title>
        <authorList>
            <person name="Alvarez M.A."/>
            <person name="Herrero M."/>
            <person name="Suarez J.E."/>
        </authorList>
    </citation>
    <scope>NUCLEOTIDE SEQUENCE [LARGE SCALE GENOMIC DNA]</scope>
</reference>
<dbReference type="PROSITE" id="PS51192">
    <property type="entry name" value="HELICASE_ATP_BIND_1"/>
    <property type="match status" value="1"/>
</dbReference>
<dbReference type="Gene3D" id="3.40.50.300">
    <property type="entry name" value="P-loop containing nucleotide triphosphate hydrolases"/>
    <property type="match status" value="2"/>
</dbReference>
<feature type="domain" description="Helicase ATP-binding" evidence="1">
    <location>
        <begin position="17"/>
        <end position="152"/>
    </location>
</feature>
<protein>
    <submittedName>
        <fullName evidence="3">Putative helicase</fullName>
    </submittedName>
</protein>
<proteinExistence type="predicted"/>
<sequence length="455" mass="50875">MFQLHPYQKELVNQAREKLAAGNKSVLLVSPAGSGKSVIIAEIARLAVERSGHVMFMVHRQELVNQIVQTFQADEIDLQATTIMTVGKIANRLNRLPRPSLIITDESHHSLAKTYRKIYSFYADVPRLGFSASPWRMNGQGLGNVYESMVEGPSVKWLIDHQYLAPYDYYAPTLIDVQKLQTSSTGDYTNKSMDAAVPKAIFGDVVSHYQHLAGGRQAIVYAHSIEASKQVVEAFQSAGITAVHADAKTPKGQRDRIMADFKAGKITILSNVDLISEGFNVPDVGVIIMLRPTASLVLDIQQSMRGMRYKPGKRSIIIDHVANAYRFGLPDTEHEWTLNDRPKKKKRDNTGPPIKTCDACYAVIPVQCKICPICGHELEAESTGMDVDEAAKLKKLTAKDFKFVVHHPNRMQPSEAKSLKDLQEIARVRGYKPGWAYYQAKNRGFIADRKRRKQA</sequence>
<dbReference type="Pfam" id="PF00271">
    <property type="entry name" value="Helicase_C"/>
    <property type="match status" value="1"/>
</dbReference>
<dbReference type="InterPro" id="IPR006935">
    <property type="entry name" value="Helicase/UvrB_N"/>
</dbReference>
<dbReference type="SMART" id="SM00487">
    <property type="entry name" value="DEXDc"/>
    <property type="match status" value="1"/>
</dbReference>
<feature type="domain" description="Helicase C-terminal" evidence="2">
    <location>
        <begin position="204"/>
        <end position="358"/>
    </location>
</feature>
<keyword evidence="3" id="KW-0067">ATP-binding</keyword>
<accession>Q9T0Y3</accession>